<organism evidence="1 2">
    <name type="scientific">Rhodococcus tukisamuensis</name>
    <dbReference type="NCBI Taxonomy" id="168276"/>
    <lineage>
        <taxon>Bacteria</taxon>
        <taxon>Bacillati</taxon>
        <taxon>Actinomycetota</taxon>
        <taxon>Actinomycetes</taxon>
        <taxon>Mycobacteriales</taxon>
        <taxon>Nocardiaceae</taxon>
        <taxon>Rhodococcus</taxon>
    </lineage>
</organism>
<name>A0A1G6TDL0_9NOCA</name>
<gene>
    <name evidence="1" type="ORF">SAMN05444580_103463</name>
</gene>
<proteinExistence type="predicted"/>
<dbReference type="EMBL" id="FNAB01000003">
    <property type="protein sequence ID" value="SDD26405.1"/>
    <property type="molecule type" value="Genomic_DNA"/>
</dbReference>
<dbReference type="AlphaFoldDB" id="A0A1G6TDL0"/>
<evidence type="ECO:0000313" key="2">
    <source>
        <dbReference type="Proteomes" id="UP000199417"/>
    </source>
</evidence>
<accession>A0A1G6TDL0</accession>
<reference evidence="1 2" key="1">
    <citation type="submission" date="2016-10" db="EMBL/GenBank/DDBJ databases">
        <authorList>
            <person name="de Groot N.N."/>
        </authorList>
    </citation>
    <scope>NUCLEOTIDE SEQUENCE [LARGE SCALE GENOMIC DNA]</scope>
    <source>
        <strain evidence="1 2">JCM 11308</strain>
    </source>
</reference>
<sequence>MALNKNVTTEQIRDFIASDILPKAVAQWDDEKSKDADNEFTLRWVDGRVDAALQILQVLDAEAFDEWVETRNKQKDLYQ</sequence>
<dbReference type="Proteomes" id="UP000199417">
    <property type="component" value="Unassembled WGS sequence"/>
</dbReference>
<dbReference type="RefSeq" id="WP_072846588.1">
    <property type="nucleotide sequence ID" value="NZ_FNAB01000003.1"/>
</dbReference>
<keyword evidence="2" id="KW-1185">Reference proteome</keyword>
<protein>
    <submittedName>
        <fullName evidence="1">Uncharacterized protein</fullName>
    </submittedName>
</protein>
<evidence type="ECO:0000313" key="1">
    <source>
        <dbReference type="EMBL" id="SDD26405.1"/>
    </source>
</evidence>